<dbReference type="RefSeq" id="WP_388041315.1">
    <property type="nucleotide sequence ID" value="NZ_JBHUEK010000031.1"/>
</dbReference>
<gene>
    <name evidence="1" type="ORF">ACFSFW_21770</name>
</gene>
<name>A0ABW4MTV8_9BACI</name>
<accession>A0ABW4MTV8</accession>
<comment type="caution">
    <text evidence="1">The sequence shown here is derived from an EMBL/GenBank/DDBJ whole genome shotgun (WGS) entry which is preliminary data.</text>
</comment>
<protein>
    <submittedName>
        <fullName evidence="1">Uncharacterized protein</fullName>
    </submittedName>
</protein>
<keyword evidence="2" id="KW-1185">Reference proteome</keyword>
<organism evidence="1 2">
    <name type="scientific">Fredinandcohnia salidurans</name>
    <dbReference type="NCBI Taxonomy" id="2595041"/>
    <lineage>
        <taxon>Bacteria</taxon>
        <taxon>Bacillati</taxon>
        <taxon>Bacillota</taxon>
        <taxon>Bacilli</taxon>
        <taxon>Bacillales</taxon>
        <taxon>Bacillaceae</taxon>
        <taxon>Fredinandcohnia</taxon>
    </lineage>
</organism>
<sequence length="119" mass="13485">MEYAIITLLAIAILLLVVSFYGKDRVKMVQEEIDQLSLSMVQETYLLKKKIKVLEEELLTNDIDYETGPSHTSVMSLSDSTILSLYDKGLSYEEIGTKTNLPVEEVRLILEQAKKMGLI</sequence>
<evidence type="ECO:0000313" key="1">
    <source>
        <dbReference type="EMBL" id="MFD1781290.1"/>
    </source>
</evidence>
<evidence type="ECO:0000313" key="2">
    <source>
        <dbReference type="Proteomes" id="UP001597227"/>
    </source>
</evidence>
<reference evidence="2" key="1">
    <citation type="journal article" date="2019" name="Int. J. Syst. Evol. Microbiol.">
        <title>The Global Catalogue of Microorganisms (GCM) 10K type strain sequencing project: providing services to taxonomists for standard genome sequencing and annotation.</title>
        <authorList>
            <consortium name="The Broad Institute Genomics Platform"/>
            <consortium name="The Broad Institute Genome Sequencing Center for Infectious Disease"/>
            <person name="Wu L."/>
            <person name="Ma J."/>
        </authorList>
    </citation>
    <scope>NUCLEOTIDE SEQUENCE [LARGE SCALE GENOMIC DNA]</scope>
    <source>
        <strain evidence="2">CCUG 15531</strain>
    </source>
</reference>
<proteinExistence type="predicted"/>
<dbReference type="Proteomes" id="UP001597227">
    <property type="component" value="Unassembled WGS sequence"/>
</dbReference>
<dbReference type="EMBL" id="JBHUEK010000031">
    <property type="protein sequence ID" value="MFD1781290.1"/>
    <property type="molecule type" value="Genomic_DNA"/>
</dbReference>